<dbReference type="EMBL" id="JABJWZ010000003">
    <property type="protein sequence ID" value="MBB1251898.1"/>
    <property type="molecule type" value="Genomic_DNA"/>
</dbReference>
<proteinExistence type="predicted"/>
<feature type="domain" description="DAGKc" evidence="7">
    <location>
        <begin position="191"/>
        <end position="324"/>
    </location>
</feature>
<dbReference type="CDD" id="cd01610">
    <property type="entry name" value="PAP2_like"/>
    <property type="match status" value="1"/>
</dbReference>
<keyword evidence="6" id="KW-0472">Membrane</keyword>
<dbReference type="GO" id="GO:0016301">
    <property type="term" value="F:kinase activity"/>
    <property type="evidence" value="ECO:0007669"/>
    <property type="project" value="InterPro"/>
</dbReference>
<accession>A0A7W3WGE2</accession>
<dbReference type="PROSITE" id="PS50146">
    <property type="entry name" value="DAGK"/>
    <property type="match status" value="1"/>
</dbReference>
<organism evidence="8 9">
    <name type="scientific">Streptomyces alkaliterrae</name>
    <dbReference type="NCBI Taxonomy" id="2213162"/>
    <lineage>
        <taxon>Bacteria</taxon>
        <taxon>Bacillati</taxon>
        <taxon>Actinomycetota</taxon>
        <taxon>Actinomycetes</taxon>
        <taxon>Kitasatosporales</taxon>
        <taxon>Streptomycetaceae</taxon>
        <taxon>Streptomyces</taxon>
    </lineage>
</organism>
<dbReference type="Gene3D" id="1.20.144.10">
    <property type="entry name" value="Phosphatidic acid phosphatase type 2/haloperoxidase"/>
    <property type="match status" value="1"/>
</dbReference>
<evidence type="ECO:0000256" key="5">
    <source>
        <dbReference type="ARBA" id="ARBA00022989"/>
    </source>
</evidence>
<name>A0A7W3WGE2_9ACTN</name>
<keyword evidence="5" id="KW-1133">Transmembrane helix</keyword>
<protein>
    <submittedName>
        <fullName evidence="8">Phosphatase PAP2 family protein</fullName>
    </submittedName>
</protein>
<dbReference type="GO" id="GO:0005886">
    <property type="term" value="C:plasma membrane"/>
    <property type="evidence" value="ECO:0007669"/>
    <property type="project" value="UniProtKB-SubCell"/>
</dbReference>
<dbReference type="Gene3D" id="2.60.200.40">
    <property type="match status" value="1"/>
</dbReference>
<evidence type="ECO:0000256" key="6">
    <source>
        <dbReference type="ARBA" id="ARBA00023136"/>
    </source>
</evidence>
<keyword evidence="4" id="KW-0378">Hydrolase</keyword>
<dbReference type="GO" id="GO:0016787">
    <property type="term" value="F:hydrolase activity"/>
    <property type="evidence" value="ECO:0007669"/>
    <property type="project" value="UniProtKB-KW"/>
</dbReference>
<evidence type="ECO:0000256" key="2">
    <source>
        <dbReference type="ARBA" id="ARBA00022475"/>
    </source>
</evidence>
<dbReference type="SUPFAM" id="SSF48317">
    <property type="entry name" value="Acid phosphatase/Vanadium-dependent haloperoxidase"/>
    <property type="match status" value="1"/>
</dbReference>
<evidence type="ECO:0000256" key="3">
    <source>
        <dbReference type="ARBA" id="ARBA00022692"/>
    </source>
</evidence>
<dbReference type="Pfam" id="PF01569">
    <property type="entry name" value="PAP2"/>
    <property type="match status" value="1"/>
</dbReference>
<dbReference type="SUPFAM" id="SSF111331">
    <property type="entry name" value="NAD kinase/diacylglycerol kinase-like"/>
    <property type="match status" value="1"/>
</dbReference>
<keyword evidence="3" id="KW-0812">Transmembrane</keyword>
<dbReference type="AlphaFoldDB" id="A0A7W3WGE2"/>
<sequence>MGNALSRLDRAAFALVARHHWPGADRVLPRLSRAANHGVLWLGAAAGMAAVAPGARRAALRGVASLALASAVTNTVGKRTVRRARPVLDAVPLVRRLGRQPLTTSFPSGHSASAAAFATGVALESAGWGAAVAPLAASVAFSRVYTGVHYPADVVVGAALGVTAALVVRRLVPSRLTPPEVRRVAPVPRLPGGRGLVVVANLGSGASGAGEDVEPGALVRAALPAAEVLECGVSGGPTVPEALAEAARRAKEAGGALGVFGGDGTVSAAARTALAHDLPLAVLPGGTLNHFAGDLGTATPADVSQAVEAGEAVAVDVGRFGEDGHFVNTFALGVYPELVRERERWSPRVGSWPAGVIAAWRVLRECRPVELTVNGRRHQVWLLFAGNCRYEGLGLAPQRRADLADGLLDVRVAYAGRWARTRLLAGALAGTLHRSPVHGAALVGRLRVEGIEPGTRLAYDGEVAEAPSALVLEKRREALRVYCPHATTRLSATPR</sequence>
<gene>
    <name evidence="8" type="ORF">H3146_00745</name>
</gene>
<dbReference type="RefSeq" id="WP_181353187.1">
    <property type="nucleotide sequence ID" value="NZ_JABJWZ010000003.1"/>
</dbReference>
<dbReference type="InterPro" id="IPR000326">
    <property type="entry name" value="PAP2/HPO"/>
</dbReference>
<keyword evidence="2" id="KW-1003">Cell membrane</keyword>
<evidence type="ECO:0000259" key="7">
    <source>
        <dbReference type="PROSITE" id="PS50146"/>
    </source>
</evidence>
<comment type="caution">
    <text evidence="8">The sequence shown here is derived from an EMBL/GenBank/DDBJ whole genome shotgun (WGS) entry which is preliminary data.</text>
</comment>
<dbReference type="Proteomes" id="UP000525686">
    <property type="component" value="Unassembled WGS sequence"/>
</dbReference>
<evidence type="ECO:0000313" key="9">
    <source>
        <dbReference type="Proteomes" id="UP000525686"/>
    </source>
</evidence>
<dbReference type="SMART" id="SM00046">
    <property type="entry name" value="DAGKc"/>
    <property type="match status" value="1"/>
</dbReference>
<dbReference type="InterPro" id="IPR016064">
    <property type="entry name" value="NAD/diacylglycerol_kinase_sf"/>
</dbReference>
<dbReference type="InterPro" id="IPR036938">
    <property type="entry name" value="PAP2/HPO_sf"/>
</dbReference>
<dbReference type="PANTHER" id="PTHR14969:SF62">
    <property type="entry name" value="DECAPRENYLPHOSPHORYL-5-PHOSPHORIBOSE PHOSPHATASE RV3807C-RELATED"/>
    <property type="match status" value="1"/>
</dbReference>
<dbReference type="InterPro" id="IPR017438">
    <property type="entry name" value="ATP-NAD_kinase_N"/>
</dbReference>
<dbReference type="SMART" id="SM00014">
    <property type="entry name" value="acidPPc"/>
    <property type="match status" value="1"/>
</dbReference>
<evidence type="ECO:0000256" key="4">
    <source>
        <dbReference type="ARBA" id="ARBA00022801"/>
    </source>
</evidence>
<reference evidence="9" key="1">
    <citation type="submission" date="2020-05" db="EMBL/GenBank/DDBJ databases">
        <title>Classification of alakaliphilic streptomycetes isolated from an alkaline soil next to Lonar Crater, India and a proposal for the recognition of Streptomyces alkaliterrae sp. nov.</title>
        <authorList>
            <person name="Golinska P."/>
        </authorList>
    </citation>
    <scope>NUCLEOTIDE SEQUENCE [LARGE SCALE GENOMIC DNA]</scope>
    <source>
        <strain evidence="9">OF3</strain>
    </source>
</reference>
<dbReference type="PANTHER" id="PTHR14969">
    <property type="entry name" value="SPHINGOSINE-1-PHOSPHATE PHOSPHOHYDROLASE"/>
    <property type="match status" value="1"/>
</dbReference>
<dbReference type="InterPro" id="IPR001206">
    <property type="entry name" value="Diacylglycerol_kinase_cat_dom"/>
</dbReference>
<evidence type="ECO:0000256" key="1">
    <source>
        <dbReference type="ARBA" id="ARBA00004651"/>
    </source>
</evidence>
<comment type="subcellular location">
    <subcellularLocation>
        <location evidence="1">Cell membrane</location>
        <topology evidence="1">Multi-pass membrane protein</topology>
    </subcellularLocation>
</comment>
<dbReference type="Gene3D" id="3.40.50.10330">
    <property type="entry name" value="Probable inorganic polyphosphate/atp-NAD kinase, domain 1"/>
    <property type="match status" value="1"/>
</dbReference>
<evidence type="ECO:0000313" key="8">
    <source>
        <dbReference type="EMBL" id="MBB1251898.1"/>
    </source>
</evidence>
<dbReference type="Pfam" id="PF00781">
    <property type="entry name" value="DAGK_cat"/>
    <property type="match status" value="1"/>
</dbReference>